<proteinExistence type="predicted"/>
<dbReference type="GO" id="GO:0003700">
    <property type="term" value="F:DNA-binding transcription factor activity"/>
    <property type="evidence" value="ECO:0007669"/>
    <property type="project" value="InterPro"/>
</dbReference>
<feature type="compositionally biased region" description="Basic and acidic residues" evidence="4">
    <location>
        <begin position="16"/>
        <end position="28"/>
    </location>
</feature>
<protein>
    <submittedName>
        <fullName evidence="7">RpiR family transcriptional regulator</fullName>
    </submittedName>
</protein>
<keyword evidence="2" id="KW-0238">DNA-binding</keyword>
<keyword evidence="8" id="KW-1185">Reference proteome</keyword>
<evidence type="ECO:0000256" key="1">
    <source>
        <dbReference type="ARBA" id="ARBA00023015"/>
    </source>
</evidence>
<dbReference type="InterPro" id="IPR009057">
    <property type="entry name" value="Homeodomain-like_sf"/>
</dbReference>
<accession>A0A543AZT1</accession>
<dbReference type="InterPro" id="IPR036388">
    <property type="entry name" value="WH-like_DNA-bd_sf"/>
</dbReference>
<evidence type="ECO:0000259" key="5">
    <source>
        <dbReference type="PROSITE" id="PS51071"/>
    </source>
</evidence>
<dbReference type="PANTHER" id="PTHR30514:SF1">
    <property type="entry name" value="HTH-TYPE TRANSCRIPTIONAL REGULATOR HEXR-RELATED"/>
    <property type="match status" value="1"/>
</dbReference>
<dbReference type="InterPro" id="IPR001347">
    <property type="entry name" value="SIS_dom"/>
</dbReference>
<feature type="domain" description="HTH rpiR-type" evidence="5">
    <location>
        <begin position="60"/>
        <end position="136"/>
    </location>
</feature>
<dbReference type="CDD" id="cd05013">
    <property type="entry name" value="SIS_RpiR"/>
    <property type="match status" value="1"/>
</dbReference>
<dbReference type="Pfam" id="PF01418">
    <property type="entry name" value="HTH_6"/>
    <property type="match status" value="1"/>
</dbReference>
<dbReference type="GO" id="GO:1901135">
    <property type="term" value="P:carbohydrate derivative metabolic process"/>
    <property type="evidence" value="ECO:0007669"/>
    <property type="project" value="InterPro"/>
</dbReference>
<keyword evidence="3" id="KW-0804">Transcription</keyword>
<dbReference type="AlphaFoldDB" id="A0A543AZT1"/>
<dbReference type="SUPFAM" id="SSF46689">
    <property type="entry name" value="Homeodomain-like"/>
    <property type="match status" value="1"/>
</dbReference>
<dbReference type="Proteomes" id="UP000317043">
    <property type="component" value="Unassembled WGS sequence"/>
</dbReference>
<feature type="region of interest" description="Disordered" evidence="4">
    <location>
        <begin position="1"/>
        <end position="53"/>
    </location>
</feature>
<dbReference type="GO" id="GO:0097367">
    <property type="term" value="F:carbohydrate derivative binding"/>
    <property type="evidence" value="ECO:0007669"/>
    <property type="project" value="InterPro"/>
</dbReference>
<evidence type="ECO:0000256" key="2">
    <source>
        <dbReference type="ARBA" id="ARBA00023125"/>
    </source>
</evidence>
<dbReference type="PROSITE" id="PS51464">
    <property type="entry name" value="SIS"/>
    <property type="match status" value="1"/>
</dbReference>
<dbReference type="PROSITE" id="PS51071">
    <property type="entry name" value="HTH_RPIR"/>
    <property type="match status" value="1"/>
</dbReference>
<dbReference type="PANTHER" id="PTHR30514">
    <property type="entry name" value="GLUCOKINASE"/>
    <property type="match status" value="1"/>
</dbReference>
<evidence type="ECO:0000313" key="8">
    <source>
        <dbReference type="Proteomes" id="UP000317043"/>
    </source>
</evidence>
<dbReference type="Gene3D" id="1.10.10.10">
    <property type="entry name" value="Winged helix-like DNA-binding domain superfamily/Winged helix DNA-binding domain"/>
    <property type="match status" value="1"/>
</dbReference>
<name>A0A543AZT1_9ACTN</name>
<feature type="domain" description="SIS" evidence="6">
    <location>
        <begin position="187"/>
        <end position="327"/>
    </location>
</feature>
<sequence>MIVLRHTPSNPQGGFRIERHWSRDDTGHPDTSGPIDSTRTPLPANGTHVTSEALERPDSRTVLVRMRQAMPSLRPSERRIARAFLDDPAAAANRSIAELARSSDTSTTSVVRFYKRIGYARYKDLLLDLTRQTTREEVESAVGRRAATGDIDRDDTIDDIIAKVSRNERLSIADTAEALDREALATAVGYVRDARRVDSFGVGASSFVGLDLQQKLSRIGHTALNWPDAHAAITAATTLDESCVAVAISHTGATDTTVKFLAVAGDAGARTIAITNHDSSPIVEIADVVLTTAARETVLRSGAFGSRIAQLMVVDCLFIAVAQASYPESISALRRTYQAVRHSKTAPR</sequence>
<evidence type="ECO:0000313" key="7">
    <source>
        <dbReference type="EMBL" id="TQL78093.1"/>
    </source>
</evidence>
<evidence type="ECO:0000259" key="6">
    <source>
        <dbReference type="PROSITE" id="PS51464"/>
    </source>
</evidence>
<evidence type="ECO:0000256" key="4">
    <source>
        <dbReference type="SAM" id="MobiDB-lite"/>
    </source>
</evidence>
<dbReference type="InterPro" id="IPR046348">
    <property type="entry name" value="SIS_dom_sf"/>
</dbReference>
<keyword evidence="1" id="KW-0805">Transcription regulation</keyword>
<evidence type="ECO:0000256" key="3">
    <source>
        <dbReference type="ARBA" id="ARBA00023163"/>
    </source>
</evidence>
<dbReference type="SUPFAM" id="SSF53697">
    <property type="entry name" value="SIS domain"/>
    <property type="match status" value="1"/>
</dbReference>
<comment type="caution">
    <text evidence="7">The sequence shown here is derived from an EMBL/GenBank/DDBJ whole genome shotgun (WGS) entry which is preliminary data.</text>
</comment>
<dbReference type="InParanoid" id="A0A543AZT1"/>
<reference evidence="7 8" key="1">
    <citation type="submission" date="2019-06" db="EMBL/GenBank/DDBJ databases">
        <title>Sequencing the genomes of 1000 actinobacteria strains.</title>
        <authorList>
            <person name="Klenk H.-P."/>
        </authorList>
    </citation>
    <scope>NUCLEOTIDE SEQUENCE [LARGE SCALE GENOMIC DNA]</scope>
    <source>
        <strain evidence="7 8">DSM 45928</strain>
    </source>
</reference>
<dbReference type="InterPro" id="IPR035472">
    <property type="entry name" value="RpiR-like_SIS"/>
</dbReference>
<dbReference type="InterPro" id="IPR000281">
    <property type="entry name" value="HTH_RpiR"/>
</dbReference>
<dbReference type="EMBL" id="VFOW01000001">
    <property type="protein sequence ID" value="TQL78093.1"/>
    <property type="molecule type" value="Genomic_DNA"/>
</dbReference>
<dbReference type="GO" id="GO:0003677">
    <property type="term" value="F:DNA binding"/>
    <property type="evidence" value="ECO:0007669"/>
    <property type="project" value="UniProtKB-KW"/>
</dbReference>
<organism evidence="7 8">
    <name type="scientific">Stackebrandtia endophytica</name>
    <dbReference type="NCBI Taxonomy" id="1496996"/>
    <lineage>
        <taxon>Bacteria</taxon>
        <taxon>Bacillati</taxon>
        <taxon>Actinomycetota</taxon>
        <taxon>Actinomycetes</taxon>
        <taxon>Glycomycetales</taxon>
        <taxon>Glycomycetaceae</taxon>
        <taxon>Stackebrandtia</taxon>
    </lineage>
</organism>
<dbReference type="Gene3D" id="3.40.50.10490">
    <property type="entry name" value="Glucose-6-phosphate isomerase like protein, domain 1"/>
    <property type="match status" value="1"/>
</dbReference>
<dbReference type="Pfam" id="PF01380">
    <property type="entry name" value="SIS"/>
    <property type="match status" value="1"/>
</dbReference>
<dbReference type="InterPro" id="IPR047640">
    <property type="entry name" value="RpiR-like"/>
</dbReference>
<gene>
    <name evidence="7" type="ORF">FB566_3670</name>
</gene>